<evidence type="ECO:0000256" key="1">
    <source>
        <dbReference type="SAM" id="Phobius"/>
    </source>
</evidence>
<reference evidence="4 5" key="1">
    <citation type="submission" date="2018-08" db="EMBL/GenBank/DDBJ databases">
        <title>Genomic investigation of the strawberry pathogen Phytophthora fragariae indicates pathogenicity is determined by transcriptional variation in three key races.</title>
        <authorList>
            <person name="Adams T.M."/>
            <person name="Armitage A.D."/>
            <person name="Sobczyk M.K."/>
            <person name="Bates H.J."/>
            <person name="Dunwell J.M."/>
            <person name="Nellist C.F."/>
            <person name="Harrison R.J."/>
        </authorList>
    </citation>
    <scope>NUCLEOTIDE SEQUENCE [LARGE SCALE GENOMIC DNA]</scope>
    <source>
        <strain evidence="3 4">A4</strain>
        <strain evidence="2 5">BC-1</strain>
    </source>
</reference>
<dbReference type="Proteomes" id="UP000437068">
    <property type="component" value="Unassembled WGS sequence"/>
</dbReference>
<gene>
    <name evidence="3" type="ORF">PF001_g4320</name>
    <name evidence="2" type="ORF">PF002_g9458</name>
</gene>
<name>A0A6A3ZTZ1_9STRA</name>
<keyword evidence="1" id="KW-0812">Transmembrane</keyword>
<dbReference type="EMBL" id="QXGD01000391">
    <property type="protein sequence ID" value="KAE9241045.1"/>
    <property type="molecule type" value="Genomic_DNA"/>
</dbReference>
<keyword evidence="1" id="KW-0472">Membrane</keyword>
<evidence type="ECO:0000313" key="2">
    <source>
        <dbReference type="EMBL" id="KAE9241045.1"/>
    </source>
</evidence>
<keyword evidence="1" id="KW-1133">Transmembrane helix</keyword>
<protein>
    <recommendedName>
        <fullName evidence="6">BED-type domain-containing protein</fullName>
    </recommendedName>
</protein>
<dbReference type="AlphaFoldDB" id="A0A6A3ZTZ1"/>
<accession>A0A6A3ZTZ1</accession>
<evidence type="ECO:0000313" key="3">
    <source>
        <dbReference type="EMBL" id="KAE9322594.1"/>
    </source>
</evidence>
<proteinExistence type="predicted"/>
<organism evidence="2 5">
    <name type="scientific">Phytophthora fragariae</name>
    <dbReference type="NCBI Taxonomy" id="53985"/>
    <lineage>
        <taxon>Eukaryota</taxon>
        <taxon>Sar</taxon>
        <taxon>Stramenopiles</taxon>
        <taxon>Oomycota</taxon>
        <taxon>Peronosporomycetes</taxon>
        <taxon>Peronosporales</taxon>
        <taxon>Peronosporaceae</taxon>
        <taxon>Phytophthora</taxon>
    </lineage>
</organism>
<dbReference type="Proteomes" id="UP000440367">
    <property type="component" value="Unassembled WGS sequence"/>
</dbReference>
<evidence type="ECO:0000313" key="4">
    <source>
        <dbReference type="Proteomes" id="UP000437068"/>
    </source>
</evidence>
<comment type="caution">
    <text evidence="2">The sequence shown here is derived from an EMBL/GenBank/DDBJ whole genome shotgun (WGS) entry which is preliminary data.</text>
</comment>
<evidence type="ECO:0000313" key="5">
    <source>
        <dbReference type="Proteomes" id="UP000440367"/>
    </source>
</evidence>
<feature type="transmembrane region" description="Helical" evidence="1">
    <location>
        <begin position="108"/>
        <end position="130"/>
    </location>
</feature>
<evidence type="ECO:0008006" key="6">
    <source>
        <dbReference type="Google" id="ProtNLM"/>
    </source>
</evidence>
<dbReference type="EMBL" id="QXGE01000148">
    <property type="protein sequence ID" value="KAE9322594.1"/>
    <property type="molecule type" value="Genomic_DNA"/>
</dbReference>
<sequence length="151" mass="16967">MTDNLLNATRPLASFTHRQIAGFFFKSCLDGESMATGYKACKACGKCRKHTNGTGYTNLVFHVRSCHPNFEMDMRNVDAGAKGTLVSSVSQNAPNLYSWLHWIFIPTFHYHSVVIIAFYVFNTWLTVIIVNGINVYKPTYCVGRHAPCQHG</sequence>